<dbReference type="AlphaFoldDB" id="A0A226DJ79"/>
<name>A0A226DJ79_FOLCA</name>
<reference evidence="2 3" key="1">
    <citation type="submission" date="2015-12" db="EMBL/GenBank/DDBJ databases">
        <title>The genome of Folsomia candida.</title>
        <authorList>
            <person name="Faddeeva A."/>
            <person name="Derks M.F."/>
            <person name="Anvar Y."/>
            <person name="Smit S."/>
            <person name="Van Straalen N."/>
            <person name="Roelofs D."/>
        </authorList>
    </citation>
    <scope>NUCLEOTIDE SEQUENCE [LARGE SCALE GENOMIC DNA]</scope>
    <source>
        <strain evidence="2 3">VU population</strain>
        <tissue evidence="2">Whole body</tissue>
    </source>
</reference>
<sequence length="174" mass="19488">MVTTKLDPALIPRAKEILQKLGHDDKFKWNDKLEIVYDGTVWTASNLANLLKYFILQSQMFDKLEFSKDFIALILHAGIIPSALQQDILGGDNESKCAQAVIQSDPEQQLGGGTVIEEETKEAKQIEFPSSSSPKPLPPLTEEQRKKTLPSKGSKNKISGVCKWISFEDRFVLK</sequence>
<feature type="region of interest" description="Disordered" evidence="1">
    <location>
        <begin position="121"/>
        <end position="157"/>
    </location>
</feature>
<keyword evidence="3" id="KW-1185">Reference proteome</keyword>
<accession>A0A226DJ79</accession>
<proteinExistence type="predicted"/>
<comment type="caution">
    <text evidence="2">The sequence shown here is derived from an EMBL/GenBank/DDBJ whole genome shotgun (WGS) entry which is preliminary data.</text>
</comment>
<evidence type="ECO:0000313" key="2">
    <source>
        <dbReference type="EMBL" id="OXA44904.1"/>
    </source>
</evidence>
<organism evidence="2 3">
    <name type="scientific">Folsomia candida</name>
    <name type="common">Springtail</name>
    <dbReference type="NCBI Taxonomy" id="158441"/>
    <lineage>
        <taxon>Eukaryota</taxon>
        <taxon>Metazoa</taxon>
        <taxon>Ecdysozoa</taxon>
        <taxon>Arthropoda</taxon>
        <taxon>Hexapoda</taxon>
        <taxon>Collembola</taxon>
        <taxon>Entomobryomorpha</taxon>
        <taxon>Isotomoidea</taxon>
        <taxon>Isotomidae</taxon>
        <taxon>Proisotominae</taxon>
        <taxon>Folsomia</taxon>
    </lineage>
</organism>
<dbReference type="Proteomes" id="UP000198287">
    <property type="component" value="Unassembled WGS sequence"/>
</dbReference>
<gene>
    <name evidence="2" type="ORF">Fcan01_19800</name>
</gene>
<evidence type="ECO:0000256" key="1">
    <source>
        <dbReference type="SAM" id="MobiDB-lite"/>
    </source>
</evidence>
<dbReference type="EMBL" id="LNIX01000018">
    <property type="protein sequence ID" value="OXA44904.1"/>
    <property type="molecule type" value="Genomic_DNA"/>
</dbReference>
<protein>
    <submittedName>
        <fullName evidence="2">Uncharacterized protein</fullName>
    </submittedName>
</protein>
<evidence type="ECO:0000313" key="3">
    <source>
        <dbReference type="Proteomes" id="UP000198287"/>
    </source>
</evidence>